<dbReference type="InterPro" id="IPR000086">
    <property type="entry name" value="NUDIX_hydrolase_dom"/>
</dbReference>
<dbReference type="STRING" id="1618207.UM93_03315"/>
<dbReference type="EMBL" id="CP011005">
    <property type="protein sequence ID" value="AJT40786.1"/>
    <property type="molecule type" value="Genomic_DNA"/>
</dbReference>
<dbReference type="KEGG" id="ari:UM93_03315"/>
<keyword evidence="2 4" id="KW-0378">Hydrolase</keyword>
<sequence>MRDDVEVEPRWHTTGQQELYRGWMTLTGHTVLLPDGSSTSYEVDSSVPFAVATLIYDGEQVFLSRQYRYPIDQWIYDLPGGGGELGEEPVEAARREVEEELGLIPENLRPLHVFFSNPARAAWPTHLFFSTSVSQGQAQNDPIEQVRLARMTLEELDLLIFQRKIIDPSLLVARTMAAATGLMPVVRSW</sequence>
<evidence type="ECO:0000313" key="4">
    <source>
        <dbReference type="EMBL" id="AJT40786.1"/>
    </source>
</evidence>
<dbReference type="GO" id="GO:0005829">
    <property type="term" value="C:cytosol"/>
    <property type="evidence" value="ECO:0007669"/>
    <property type="project" value="TreeGrafter"/>
</dbReference>
<feature type="domain" description="Nudix hydrolase" evidence="3">
    <location>
        <begin position="46"/>
        <end position="174"/>
    </location>
</feature>
<evidence type="ECO:0000313" key="5">
    <source>
        <dbReference type="Proteomes" id="UP000061839"/>
    </source>
</evidence>
<dbReference type="GO" id="GO:0019693">
    <property type="term" value="P:ribose phosphate metabolic process"/>
    <property type="evidence" value="ECO:0007669"/>
    <property type="project" value="TreeGrafter"/>
</dbReference>
<dbReference type="AlphaFoldDB" id="A0A0D4BXE2"/>
<dbReference type="PROSITE" id="PS51462">
    <property type="entry name" value="NUDIX"/>
    <property type="match status" value="1"/>
</dbReference>
<dbReference type="InterPro" id="IPR015797">
    <property type="entry name" value="NUDIX_hydrolase-like_dom_sf"/>
</dbReference>
<dbReference type="SUPFAM" id="SSF55811">
    <property type="entry name" value="Nudix"/>
    <property type="match status" value="1"/>
</dbReference>
<accession>A0A0D4BXE2</accession>
<dbReference type="InterPro" id="IPR020084">
    <property type="entry name" value="NUDIX_hydrolase_CS"/>
</dbReference>
<dbReference type="PATRIC" id="fig|1618207.4.peg.679"/>
<dbReference type="PANTHER" id="PTHR11839">
    <property type="entry name" value="UDP/ADP-SUGAR PYROPHOSPHATASE"/>
    <property type="match status" value="1"/>
</dbReference>
<dbReference type="PANTHER" id="PTHR11839:SF18">
    <property type="entry name" value="NUDIX HYDROLASE DOMAIN-CONTAINING PROTEIN"/>
    <property type="match status" value="1"/>
</dbReference>
<dbReference type="Pfam" id="PF00293">
    <property type="entry name" value="NUDIX"/>
    <property type="match status" value="1"/>
</dbReference>
<proteinExistence type="predicted"/>
<dbReference type="GO" id="GO:0006753">
    <property type="term" value="P:nucleoside phosphate metabolic process"/>
    <property type="evidence" value="ECO:0007669"/>
    <property type="project" value="TreeGrafter"/>
</dbReference>
<dbReference type="GO" id="GO:0016787">
    <property type="term" value="F:hydrolase activity"/>
    <property type="evidence" value="ECO:0007669"/>
    <property type="project" value="UniProtKB-KW"/>
</dbReference>
<dbReference type="RefSeq" id="WP_045073639.1">
    <property type="nucleotide sequence ID" value="NZ_CP011005.1"/>
</dbReference>
<reference evidence="4 5" key="1">
    <citation type="journal article" date="2015" name="Genome Announc.">
        <title>Complete Genome Sequencing of Protease-Producing Novel Arthrobacter sp. Strain IHBB 11108 Using PacBio Single-Molecule Real-Time Sequencing Technology.</title>
        <authorList>
            <person name="Kiran S."/>
            <person name="Swarnkar M.K."/>
            <person name="Pal M."/>
            <person name="Thakur R."/>
            <person name="Tewari R."/>
            <person name="Singh A.K."/>
            <person name="Gulati A."/>
        </authorList>
    </citation>
    <scope>NUCLEOTIDE SEQUENCE [LARGE SCALE GENOMIC DNA]</scope>
    <source>
        <strain evidence="4 5">IHBB 11108</strain>
    </source>
</reference>
<comment type="cofactor">
    <cofactor evidence="1">
        <name>Mg(2+)</name>
        <dbReference type="ChEBI" id="CHEBI:18420"/>
    </cofactor>
</comment>
<dbReference type="Gene3D" id="3.90.79.10">
    <property type="entry name" value="Nucleoside Triphosphate Pyrophosphohydrolase"/>
    <property type="match status" value="1"/>
</dbReference>
<gene>
    <name evidence="4" type="ORF">UM93_03315</name>
</gene>
<protein>
    <submittedName>
        <fullName evidence="4">NTP pyrophosphohydrolase</fullName>
    </submittedName>
</protein>
<keyword evidence="5" id="KW-1185">Reference proteome</keyword>
<dbReference type="PROSITE" id="PS00893">
    <property type="entry name" value="NUDIX_BOX"/>
    <property type="match status" value="1"/>
</dbReference>
<evidence type="ECO:0000256" key="1">
    <source>
        <dbReference type="ARBA" id="ARBA00001946"/>
    </source>
</evidence>
<dbReference type="Proteomes" id="UP000061839">
    <property type="component" value="Chromosome"/>
</dbReference>
<organism evidence="4 5">
    <name type="scientific">Psychromicrobium lacuslunae</name>
    <dbReference type="NCBI Taxonomy" id="1618207"/>
    <lineage>
        <taxon>Bacteria</taxon>
        <taxon>Bacillati</taxon>
        <taxon>Actinomycetota</taxon>
        <taxon>Actinomycetes</taxon>
        <taxon>Micrococcales</taxon>
        <taxon>Micrococcaceae</taxon>
        <taxon>Psychromicrobium</taxon>
    </lineage>
</organism>
<dbReference type="HOGENOM" id="CLU_062658_5_2_11"/>
<evidence type="ECO:0000259" key="3">
    <source>
        <dbReference type="PROSITE" id="PS51462"/>
    </source>
</evidence>
<name>A0A0D4BXE2_9MICC</name>
<evidence type="ECO:0000256" key="2">
    <source>
        <dbReference type="ARBA" id="ARBA00022801"/>
    </source>
</evidence>